<evidence type="ECO:0000259" key="4">
    <source>
        <dbReference type="Pfam" id="PF18938"/>
    </source>
</evidence>
<feature type="region of interest" description="Disordered" evidence="2">
    <location>
        <begin position="2314"/>
        <end position="2342"/>
    </location>
</feature>
<dbReference type="Pfam" id="PF18938">
    <property type="entry name" value="aRib"/>
    <property type="match status" value="2"/>
</dbReference>
<keyword evidence="1" id="KW-0732">Signal</keyword>
<feature type="region of interest" description="Disordered" evidence="2">
    <location>
        <begin position="2030"/>
        <end position="2052"/>
    </location>
</feature>
<evidence type="ECO:0000313" key="5">
    <source>
        <dbReference type="EMBL" id="EID28132.1"/>
    </source>
</evidence>
<proteinExistence type="predicted"/>
<evidence type="ECO:0000313" key="6">
    <source>
        <dbReference type="Proteomes" id="UP000005505"/>
    </source>
</evidence>
<evidence type="ECO:0000259" key="3">
    <source>
        <dbReference type="Pfam" id="PF08428"/>
    </source>
</evidence>
<dbReference type="Proteomes" id="UP000005505">
    <property type="component" value="Unassembled WGS sequence"/>
</dbReference>
<feature type="region of interest" description="Disordered" evidence="2">
    <location>
        <begin position="808"/>
        <end position="830"/>
    </location>
</feature>
<comment type="caution">
    <text evidence="5">The sequence shown here is derived from an EMBL/GenBank/DDBJ whole genome shotgun (WGS) entry which is preliminary data.</text>
</comment>
<organism evidence="5 6">
    <name type="scientific">Streptococcus mitis SK575</name>
    <dbReference type="NCBI Taxonomy" id="1095736"/>
    <lineage>
        <taxon>Bacteria</taxon>
        <taxon>Bacillati</taxon>
        <taxon>Bacillota</taxon>
        <taxon>Bacilli</taxon>
        <taxon>Lactobacillales</taxon>
        <taxon>Streptococcaceae</taxon>
        <taxon>Streptococcus</taxon>
        <taxon>Streptococcus mitis group</taxon>
    </lineage>
</organism>
<feature type="non-terminal residue" evidence="5">
    <location>
        <position position="2342"/>
    </location>
</feature>
<feature type="region of interest" description="Disordered" evidence="2">
    <location>
        <begin position="1416"/>
        <end position="1450"/>
    </location>
</feature>
<evidence type="ECO:0000256" key="2">
    <source>
        <dbReference type="SAM" id="MobiDB-lite"/>
    </source>
</evidence>
<evidence type="ECO:0000256" key="1">
    <source>
        <dbReference type="ARBA" id="ARBA00022729"/>
    </source>
</evidence>
<name>I0SXM9_STRMT</name>
<dbReference type="InterPro" id="IPR059115">
    <property type="entry name" value="Rib"/>
</dbReference>
<feature type="compositionally biased region" description="Basic and acidic residues" evidence="2">
    <location>
        <begin position="1438"/>
        <end position="1450"/>
    </location>
</feature>
<feature type="domain" description="Rib" evidence="3">
    <location>
        <begin position="1684"/>
        <end position="1734"/>
    </location>
</feature>
<feature type="region of interest" description="Disordered" evidence="2">
    <location>
        <begin position="123"/>
        <end position="223"/>
    </location>
</feature>
<dbReference type="RefSeq" id="WP_004248975.1">
    <property type="nucleotide sequence ID" value="NZ_AICU01000060.1"/>
</dbReference>
<dbReference type="Gene3D" id="2.60.40.4140">
    <property type="match status" value="2"/>
</dbReference>
<protein>
    <submittedName>
        <fullName evidence="5">KxYKxGKxW signal domain protein</fullName>
    </submittedName>
</protein>
<dbReference type="EMBL" id="AICU01000060">
    <property type="protein sequence ID" value="EID28132.1"/>
    <property type="molecule type" value="Genomic_DNA"/>
</dbReference>
<feature type="domain" description="Atypical Rib" evidence="4">
    <location>
        <begin position="1597"/>
        <end position="1662"/>
    </location>
</feature>
<accession>I0SXM9</accession>
<dbReference type="Pfam" id="PF19258">
    <property type="entry name" value="KxYKxGKxW_sig"/>
    <property type="match status" value="1"/>
</dbReference>
<dbReference type="Gene3D" id="3.10.20.890">
    <property type="match status" value="2"/>
</dbReference>
<feature type="compositionally biased region" description="Low complexity" evidence="2">
    <location>
        <begin position="127"/>
        <end position="139"/>
    </location>
</feature>
<feature type="compositionally biased region" description="Polar residues" evidence="2">
    <location>
        <begin position="815"/>
        <end position="829"/>
    </location>
</feature>
<dbReference type="InterPro" id="IPR044024">
    <property type="entry name" value="aRib"/>
</dbReference>
<feature type="compositionally biased region" description="Low complexity" evidence="2">
    <location>
        <begin position="153"/>
        <end position="198"/>
    </location>
</feature>
<dbReference type="InterPro" id="IPR026465">
    <property type="entry name" value="Ser_adhes_glycop_N"/>
</dbReference>
<sequence length="2342" mass="252893">MFFRRQKGEYRETDRVTRFKLIKSGKHWLRASTSQFGLFKVLRGGVDAAQVTTEVIEEQSANTLTGLDILKGIAVAGTVLGGAVATQTTVYANDALEKTVESNQTLANTDTVTLGTVKDQEGAQADSLSVSVSQSQSLSEEASKNASKHLSESESQSVSTSTSASVSASTSASESASTSASESASTSASQSQTGATSELAKPATSETASNKETSVRKEDAANATADAPLSKVITESLASLQAVETRLSQITSTTSSLVDTTTTAAVATTVTAENDKKAQEDRKRLSKISATMGEYLAKSIGLPNTEAAVAKVNAAVTAIEEALKTPNADLTDVIKQATSAQNSIVNAVLRANNGKRSVLNGRRMERGVSFREVAPENRNPTFLTASVGYVVNKGEANDHNSKANIYKEGTYLYATEGRTGNGIAPGPANTASRVLVQNIGDQVLMTATRTGRTTQWEVTFNRGGDPHDNPYFYFTVPKGHNITHMEVWQKDRAEAGWNLLGSSNGNNAFTHNKKSGDLRAAVGNAYNNQGGPYYENVAGVGPSGVGRGALTSLRDFAYNNPEVFYQTDKISDETKKAGDFAFTSIENATANVYALNPRGTARLEGYKIKYTTDSPEDTNDFYMAGFRSLENSRHRNYLQMNGSPDRYWLELKKNVPSTFLKYGGLNQLTSGSVSQIADVYDKVTGKKTAAPGGQVTYAIRGTNYRSEELGGANSRDIPFDKGVNELIVKTSNAGSYTLPFRIVTQADVYEPVINQTLAAKQIEQGQQIDPASIIQKIDDKSGTISGFAFPDDPETYNDQVDRTPRPSPFVHNPNVLPNTKPVSSNVQGTDKQKALNVKSVEWVGGSNQIGSGIGENMAVKAMLNGKEVYLSVPPTMEVSRLGSPLTEQDKQAILTHNGLQGQATITGTKVGLSKQLKTIYKDDEGGDSVDVSEVFFENVTKARATAPRVDPKSDGSVVVSPATDNDKVNISYTPTTANTPTQITIKKSGTTWENTAPLPAGVTLDKSNGNVTISEEAVKDNTPVNATSYNFNSDGATTTANAKAPYKAKSDRFYAVEGENSSKLNARDFVVDGNGGALSPGTSVKWKDRTLDLSTPGTKTATLLVTKGNETKEVEYNYTVYPKIEAQSANGVTGKFFAFKGTQGSDLSKAEGGGWANNYGRDTFVYTNSKSLPSGTKWSYKYQLNGTGPEKTTDITKNGTPTFGDVWYTTKENSSWPDPVSHKTTYTVTAVYPTDRFGAESDPTRALKSKTTFEYTVVDPVAKKVYETTVGKTDSLEGIINNPGNAIKDSASVPMPSGPEPATTTTYAWETTPSVANPGIYTHKVNVTLPKGAQTKDNTTANVPVTIKVRPNSPQISTQLSNTGGLPSRDITVTDALPGATVTLTINGKQLSPKTADQTGRVTFSAKDLADSNGLLPTGNVTVKQSKEFPNPVTNRNETLESDVRSVEISKETEKPHVSYKVTIDGKEPKKDGKGYYLFYAGDNIKVEFSATDNSGKLKKVTFNQGDNELTNFFNDTNNTYGSGAVPKIESIVNQDQTTRETIGKVKDDLTYNSNNKWTRQIKAVDPSGNESDTNLAEAKFGIQQGRLADKFPGDQPTDAVVVANPNSLTDPERAKILAAVKAANPKDTNRIKDGDEGYKISKDGTVTITYKDGTSTTVPPKVKYGVEKVADKFYAISDETVESLNPKDFVRGVGNQPLPEGTTVTWKKGSEPTFTVGENRTAKLVVTYPDKRQQPDEIEYNYTVYEKLQTFTRNGFKGKFYAFKANQGNERITGGNWANNVGRDSYLYTNVDKLPAGTKWSYKYQLNNTGEEKTTPIATDKFGNVWHTTVDSNPENQPTSHHTTYTVKAVYPTGRFGTVSSSNPALTREATFEYTVVDPVAKKIYETTVGNKAPLADIIATPGNAIVNSTNSVTIPRDTTYEWLDLDADTIVSAPGVYVRNVKMILPESTTKPESDPQYVPGRNSEHVPITIKVKPKTPQIADDQVKLQGGLPNRSITVTDVTPGATVTLTIGNQIIKKEVPAGATSVTFTPPINPSSPNKNNGEIDYTAFPNGVLPTGEITVKQEKEVTLPGGGKETLTSGVTTKEITKETEAPKVTVKVQVLRDGKWVDAPKDSQGRNKIYAGDQFRVRVETWDNSGKVTHIEAWNNETNEQLNYVTRNVIDHSTGGIANQRTNKLTDASQAQPYTHNLTSDGTYNANQVFNPSKDYTNTATPDNDDTPNIWTRFARVKDLSGNLKVEKYVIVQAPLSEKYTPNSPVIQVENLTTPTEADKKKIRKAIEDANPNMQIKTVSVGRDGTVTVTYNDDTTDIFKPKLSDSDYRSQSASTSAVASTSASTSAV</sequence>
<reference evidence="5 6" key="1">
    <citation type="submission" date="2012-02" db="EMBL/GenBank/DDBJ databases">
        <authorList>
            <person name="Harkins D.M."/>
            <person name="Madupu R."/>
            <person name="Durkin A.S."/>
            <person name="Torralba M."/>
            <person name="Methe B."/>
            <person name="Sutton G.G."/>
            <person name="Nelson K.E."/>
        </authorList>
    </citation>
    <scope>NUCLEOTIDE SEQUENCE [LARGE SCALE GENOMIC DNA]</scope>
    <source>
        <strain evidence="5 6">SK575</strain>
    </source>
</reference>
<gene>
    <name evidence="5" type="ORF">HMPREF1048_1457</name>
</gene>
<dbReference type="NCBIfam" id="TIGR04224">
    <property type="entry name" value="ser_adhes_Nterm"/>
    <property type="match status" value="1"/>
</dbReference>
<dbReference type="OrthoDB" id="2216546at2"/>
<feature type="compositionally biased region" description="Low complexity" evidence="2">
    <location>
        <begin position="2326"/>
        <end position="2342"/>
    </location>
</feature>
<dbReference type="InterPro" id="IPR022263">
    <property type="entry name" value="KxYKxGKxW"/>
</dbReference>
<dbReference type="NCBIfam" id="TIGR03715">
    <property type="entry name" value="KxYKxGKxW"/>
    <property type="match status" value="1"/>
</dbReference>
<dbReference type="Pfam" id="PF08428">
    <property type="entry name" value="Rib"/>
    <property type="match status" value="1"/>
</dbReference>
<feature type="domain" description="Atypical Rib" evidence="4">
    <location>
        <begin position="2255"/>
        <end position="2314"/>
    </location>
</feature>